<dbReference type="Pfam" id="PF02374">
    <property type="entry name" value="ArsA_ATPase"/>
    <property type="match status" value="3"/>
</dbReference>
<dbReference type="Gene3D" id="3.40.50.300">
    <property type="entry name" value="P-loop containing nucleotide triphosphate hydrolases"/>
    <property type="match status" value="2"/>
</dbReference>
<dbReference type="SUPFAM" id="SSF52540">
    <property type="entry name" value="P-loop containing nucleoside triphosphate hydrolases"/>
    <property type="match status" value="2"/>
</dbReference>
<dbReference type="GO" id="GO:0015446">
    <property type="term" value="F:ATPase-coupled arsenite transmembrane transporter activity"/>
    <property type="evidence" value="ECO:0007669"/>
    <property type="project" value="InterPro"/>
</dbReference>
<dbReference type="InterPro" id="IPR025723">
    <property type="entry name" value="ArsA/GET3_ATPase-like"/>
</dbReference>
<dbReference type="EMBL" id="BJLA01000011">
    <property type="protein sequence ID" value="GEA32273.1"/>
    <property type="molecule type" value="Genomic_DNA"/>
</dbReference>
<dbReference type="GO" id="GO:0016887">
    <property type="term" value="F:ATP hydrolysis activity"/>
    <property type="evidence" value="ECO:0007669"/>
    <property type="project" value="InterPro"/>
</dbReference>
<dbReference type="CDD" id="cd02035">
    <property type="entry name" value="ArsA"/>
    <property type="match status" value="2"/>
</dbReference>
<accession>A0AAV3W3M4</accession>
<dbReference type="InterPro" id="IPR027541">
    <property type="entry name" value="Ars_ATPase"/>
</dbReference>
<feature type="domain" description="AAA+ ATPase" evidence="2">
    <location>
        <begin position="325"/>
        <end position="520"/>
    </location>
</feature>
<evidence type="ECO:0000259" key="2">
    <source>
        <dbReference type="SMART" id="SM00382"/>
    </source>
</evidence>
<keyword evidence="4" id="KW-1185">Reference proteome</keyword>
<dbReference type="GO" id="GO:0005524">
    <property type="term" value="F:ATP binding"/>
    <property type="evidence" value="ECO:0007669"/>
    <property type="project" value="InterPro"/>
</dbReference>
<dbReference type="FunFam" id="3.40.50.300:FF:002242">
    <property type="entry name" value="Arsenical pump-driving ATPase"/>
    <property type="match status" value="1"/>
</dbReference>
<dbReference type="InterPro" id="IPR027417">
    <property type="entry name" value="P-loop_NTPase"/>
</dbReference>
<dbReference type="Proteomes" id="UP000325212">
    <property type="component" value="Unassembled WGS sequence"/>
</dbReference>
<name>A0AAV3W3M4_9CLOT</name>
<dbReference type="InterPro" id="IPR003593">
    <property type="entry name" value="AAA+_ATPase"/>
</dbReference>
<feature type="domain" description="AAA+ ATPase" evidence="2">
    <location>
        <begin position="12"/>
        <end position="234"/>
    </location>
</feature>
<dbReference type="AlphaFoldDB" id="A0AAV3W3M4"/>
<dbReference type="NCBIfam" id="TIGR04291">
    <property type="entry name" value="arsen_driv_ArsA"/>
    <property type="match status" value="1"/>
</dbReference>
<evidence type="ECO:0000256" key="1">
    <source>
        <dbReference type="ARBA" id="ARBA00011040"/>
    </source>
</evidence>
<dbReference type="FunFam" id="3.40.50.300:FF:002241">
    <property type="entry name" value="Arsenical pump-driving ATPase"/>
    <property type="match status" value="1"/>
</dbReference>
<dbReference type="PANTHER" id="PTHR10803">
    <property type="entry name" value="ARSENICAL PUMP-DRIVING ATPASE ARSENITE-TRANSLOCATING ATPASE"/>
    <property type="match status" value="1"/>
</dbReference>
<dbReference type="NCBIfam" id="TIGR00345">
    <property type="entry name" value="GET3_arsA_TRC40"/>
    <property type="match status" value="1"/>
</dbReference>
<proteinExistence type="inferred from homology"/>
<dbReference type="PANTHER" id="PTHR10803:SF3">
    <property type="entry name" value="ATPASE GET3"/>
    <property type="match status" value="1"/>
</dbReference>
<comment type="similarity">
    <text evidence="1">Belongs to the arsA ATPase family.</text>
</comment>
<dbReference type="PIRSF" id="PIRSF001327">
    <property type="entry name" value="Arsenical_pump-driving_ATPase"/>
    <property type="match status" value="1"/>
</dbReference>
<protein>
    <submittedName>
        <fullName evidence="3">Arsenical pump-driving ATPase</fullName>
    </submittedName>
</protein>
<dbReference type="RefSeq" id="WP_023976195.1">
    <property type="nucleotide sequence ID" value="NZ_BJLA01000011.1"/>
</dbReference>
<evidence type="ECO:0000313" key="4">
    <source>
        <dbReference type="Proteomes" id="UP000325212"/>
    </source>
</evidence>
<organism evidence="3 4">
    <name type="scientific">Clostridium diolis</name>
    <dbReference type="NCBI Taxonomy" id="223919"/>
    <lineage>
        <taxon>Bacteria</taxon>
        <taxon>Bacillati</taxon>
        <taxon>Bacillota</taxon>
        <taxon>Clostridia</taxon>
        <taxon>Eubacteriales</taxon>
        <taxon>Clostridiaceae</taxon>
        <taxon>Clostridium</taxon>
    </lineage>
</organism>
<dbReference type="SMART" id="SM00382">
    <property type="entry name" value="AAA"/>
    <property type="match status" value="2"/>
</dbReference>
<sequence>MLKLFDIEKLNLTKYLFFTGKGGVGKTSTACAVAVNLADQGKKIMLVSTDPASNLQDVFNTELNNKGVQIKEVPNLTVANFEPEAAAAEYRESVIAPYRGKLPQAVIDNMEEQLSGSCTVEISAFNEFSAMITDEKVFNEYDHIIFDTAPTGHTLRMLQLPSAWSDFINESTHGASCLGQLAGLEEKKEMYKSAVDTLADGEKTTLVLVSRPETSPLKEAERASSELQEIGVNNQILVINGVLQNHDDELSSAIYEKQQKALSNMPPKFKDIETFEIPLRPYNITGLENVRAFLKKDYIKISEESLNSVAMPKLKDVIEDLYNSSKKVIFTMGKGGVGKTTIAAAIALGLAKKGKKVHLTTTDPAAHLKFVLDESYGISLSNIDEKEELEKYRQEVIGKARENNMTYEDIEYIEEDLRSPCTQEIAVFRAFAEIVERSENEVVVIDTAPTGHTLLLLDSTESYNKEISRSEGDIPESVIKLLPRLRNESETEVVIVTLAETTPVYEAMRLQKDLDRAQIHSKWWIINSSLYATDTTNEILKVKASNEIQWINKVDEISNGNFAVIEWKAEDVRGNNLINLIQ</sequence>
<gene>
    <name evidence="3" type="primary">arsA</name>
    <name evidence="3" type="ORF">CDIOL_31960</name>
</gene>
<comment type="caution">
    <text evidence="3">The sequence shown here is derived from an EMBL/GenBank/DDBJ whole genome shotgun (WGS) entry which is preliminary data.</text>
</comment>
<reference evidence="3 4" key="1">
    <citation type="submission" date="2019-06" db="EMBL/GenBank/DDBJ databases">
        <title>Draft genome sequence of Clostridium diolis DSM 15410.</title>
        <authorList>
            <person name="Kobayashi H."/>
            <person name="Tanizawa Y."/>
            <person name="Tohno M."/>
        </authorList>
    </citation>
    <scope>NUCLEOTIDE SEQUENCE [LARGE SCALE GENOMIC DNA]</scope>
    <source>
        <strain evidence="3 4">DSM 15410</strain>
    </source>
</reference>
<dbReference type="InterPro" id="IPR016300">
    <property type="entry name" value="ATPase_ArsA/GET3"/>
</dbReference>
<evidence type="ECO:0000313" key="3">
    <source>
        <dbReference type="EMBL" id="GEA32273.1"/>
    </source>
</evidence>